<feature type="transmembrane region" description="Helical" evidence="12">
    <location>
        <begin position="20"/>
        <end position="45"/>
    </location>
</feature>
<keyword evidence="7 11" id="KW-0297">G-protein coupled receptor</keyword>
<dbReference type="FunFam" id="1.20.1070.10:FF:000004">
    <property type="entry name" value="Olfactory receptor"/>
    <property type="match status" value="1"/>
</dbReference>
<dbReference type="SUPFAM" id="SSF81321">
    <property type="entry name" value="Family A G protein-coupled receptor-like"/>
    <property type="match status" value="1"/>
</dbReference>
<dbReference type="GO" id="GO:0005886">
    <property type="term" value="C:plasma membrane"/>
    <property type="evidence" value="ECO:0007669"/>
    <property type="project" value="UniProtKB-SubCell"/>
</dbReference>
<reference evidence="14" key="1">
    <citation type="thesis" date="2020" institute="ProQuest LLC" country="789 East Eisenhower Parkway, Ann Arbor, MI, USA">
        <title>Comparative Genomics and Chromosome Evolution.</title>
        <authorList>
            <person name="Mudd A.B."/>
        </authorList>
    </citation>
    <scope>NUCLEOTIDE SEQUENCE</scope>
    <source>
        <strain evidence="14">HN-11 Male</strain>
        <tissue evidence="14">Kidney and liver</tissue>
    </source>
</reference>
<evidence type="ECO:0000256" key="1">
    <source>
        <dbReference type="ARBA" id="ARBA00004651"/>
    </source>
</evidence>
<evidence type="ECO:0000256" key="9">
    <source>
        <dbReference type="ARBA" id="ARBA00023170"/>
    </source>
</evidence>
<comment type="subcellular location">
    <subcellularLocation>
        <location evidence="1 12">Cell membrane</location>
        <topology evidence="1 12">Multi-pass membrane protein</topology>
    </subcellularLocation>
</comment>
<evidence type="ECO:0000256" key="2">
    <source>
        <dbReference type="ARBA" id="ARBA00022475"/>
    </source>
</evidence>
<comment type="caution">
    <text evidence="14">The sequence shown here is derived from an EMBL/GenBank/DDBJ whole genome shotgun (WGS) entry which is preliminary data.</text>
</comment>
<dbReference type="EMBL" id="WNTK01002332">
    <property type="protein sequence ID" value="KAG9466132.1"/>
    <property type="molecule type" value="Genomic_DNA"/>
</dbReference>
<keyword evidence="8 12" id="KW-0472">Membrane</keyword>
<sequence>MNGTQVTVFVFSGLTDDKKLLPFLFILFSLVYIISIVGNIGITALVYNTSKLHSPMYYFLSVLSLIDVFYSCVITPKMIFDLLLVNKVISFTGCALQFFFYAALAGSENFLLSTMSYDRYVAICHPLHYMTIMTRKKCLCLVSVVFSVGFLQSAVQTSCTFSLQYCRSNLIDHFYCDVPPVLKLSCSNTFYCNMITVYIVGVGTIIPFLTIIISYMLILSSILRITSQEGRKKAFSTCSSHFICASVFYLALFFNYLRPSSSVSSSQHKVASIFYAVVTPMLNPFLYTLRNQEIRRIIEQVMRNLTSVIRHRLGAMFNL</sequence>
<dbReference type="PRINTS" id="PR00237">
    <property type="entry name" value="GPCRRHODOPSN"/>
</dbReference>
<dbReference type="AlphaFoldDB" id="A0A8J6C816"/>
<dbReference type="OrthoDB" id="9889152at2759"/>
<keyword evidence="4 11" id="KW-0812">Transmembrane</keyword>
<comment type="similarity">
    <text evidence="11">Belongs to the G-protein coupled receptor 1 family.</text>
</comment>
<feature type="transmembrane region" description="Helical" evidence="12">
    <location>
        <begin position="239"/>
        <end position="258"/>
    </location>
</feature>
<feature type="transmembrane region" description="Helical" evidence="12">
    <location>
        <begin position="270"/>
        <end position="289"/>
    </location>
</feature>
<evidence type="ECO:0000256" key="4">
    <source>
        <dbReference type="ARBA" id="ARBA00022692"/>
    </source>
</evidence>
<dbReference type="InterPro" id="IPR000725">
    <property type="entry name" value="Olfact_rcpt"/>
</dbReference>
<feature type="transmembrane region" description="Helical" evidence="12">
    <location>
        <begin position="88"/>
        <end position="106"/>
    </location>
</feature>
<evidence type="ECO:0000313" key="15">
    <source>
        <dbReference type="Proteomes" id="UP000770717"/>
    </source>
</evidence>
<protein>
    <recommendedName>
        <fullName evidence="12">Olfactory receptor</fullName>
    </recommendedName>
</protein>
<keyword evidence="6 12" id="KW-1133">Transmembrane helix</keyword>
<dbReference type="GO" id="GO:0004930">
    <property type="term" value="F:G protein-coupled receptor activity"/>
    <property type="evidence" value="ECO:0007669"/>
    <property type="project" value="UniProtKB-KW"/>
</dbReference>
<evidence type="ECO:0000313" key="14">
    <source>
        <dbReference type="EMBL" id="KAG9466132.1"/>
    </source>
</evidence>
<keyword evidence="9 11" id="KW-0675">Receptor</keyword>
<keyword evidence="5 12" id="KW-0552">Olfaction</keyword>
<dbReference type="InterPro" id="IPR017452">
    <property type="entry name" value="GPCR_Rhodpsn_7TM"/>
</dbReference>
<keyword evidence="10 11" id="KW-0807">Transducer</keyword>
<evidence type="ECO:0000259" key="13">
    <source>
        <dbReference type="PROSITE" id="PS50262"/>
    </source>
</evidence>
<feature type="transmembrane region" description="Helical" evidence="12">
    <location>
        <begin position="57"/>
        <end position="76"/>
    </location>
</feature>
<keyword evidence="3 12" id="KW-0716">Sensory transduction</keyword>
<dbReference type="Proteomes" id="UP000770717">
    <property type="component" value="Unassembled WGS sequence"/>
</dbReference>
<organism evidence="14 15">
    <name type="scientific">Eleutherodactylus coqui</name>
    <name type="common">Puerto Rican coqui</name>
    <dbReference type="NCBI Taxonomy" id="57060"/>
    <lineage>
        <taxon>Eukaryota</taxon>
        <taxon>Metazoa</taxon>
        <taxon>Chordata</taxon>
        <taxon>Craniata</taxon>
        <taxon>Vertebrata</taxon>
        <taxon>Euteleostomi</taxon>
        <taxon>Amphibia</taxon>
        <taxon>Batrachia</taxon>
        <taxon>Anura</taxon>
        <taxon>Neobatrachia</taxon>
        <taxon>Hyloidea</taxon>
        <taxon>Eleutherodactylidae</taxon>
        <taxon>Eleutherodactylinae</taxon>
        <taxon>Eleutherodactylus</taxon>
        <taxon>Eleutherodactylus</taxon>
    </lineage>
</organism>
<feature type="domain" description="G-protein coupled receptors family 1 profile" evidence="13">
    <location>
        <begin position="38"/>
        <end position="287"/>
    </location>
</feature>
<dbReference type="PROSITE" id="PS00237">
    <property type="entry name" value="G_PROTEIN_RECEP_F1_1"/>
    <property type="match status" value="1"/>
</dbReference>
<dbReference type="Pfam" id="PF13853">
    <property type="entry name" value="7tm_4"/>
    <property type="match status" value="1"/>
</dbReference>
<evidence type="ECO:0000256" key="5">
    <source>
        <dbReference type="ARBA" id="ARBA00022725"/>
    </source>
</evidence>
<dbReference type="PROSITE" id="PS50262">
    <property type="entry name" value="G_PROTEIN_RECEP_F1_2"/>
    <property type="match status" value="1"/>
</dbReference>
<gene>
    <name evidence="14" type="ORF">GDO78_017161</name>
</gene>
<evidence type="ECO:0000256" key="3">
    <source>
        <dbReference type="ARBA" id="ARBA00022606"/>
    </source>
</evidence>
<name>A0A8J6C816_ELECQ</name>
<proteinExistence type="inferred from homology"/>
<dbReference type="PANTHER" id="PTHR48018">
    <property type="entry name" value="OLFACTORY RECEPTOR"/>
    <property type="match status" value="1"/>
</dbReference>
<dbReference type="PRINTS" id="PR00245">
    <property type="entry name" value="OLFACTORYR"/>
</dbReference>
<dbReference type="InterPro" id="IPR000276">
    <property type="entry name" value="GPCR_Rhodpsn"/>
</dbReference>
<evidence type="ECO:0000256" key="10">
    <source>
        <dbReference type="ARBA" id="ARBA00023224"/>
    </source>
</evidence>
<keyword evidence="15" id="KW-1185">Reference proteome</keyword>
<accession>A0A8J6C816</accession>
<dbReference type="Gene3D" id="1.20.1070.10">
    <property type="entry name" value="Rhodopsin 7-helix transmembrane proteins"/>
    <property type="match status" value="1"/>
</dbReference>
<keyword evidence="2 12" id="KW-1003">Cell membrane</keyword>
<evidence type="ECO:0000256" key="7">
    <source>
        <dbReference type="ARBA" id="ARBA00023040"/>
    </source>
</evidence>
<evidence type="ECO:0000256" key="8">
    <source>
        <dbReference type="ARBA" id="ARBA00023136"/>
    </source>
</evidence>
<dbReference type="GO" id="GO:0004984">
    <property type="term" value="F:olfactory receptor activity"/>
    <property type="evidence" value="ECO:0007669"/>
    <property type="project" value="InterPro"/>
</dbReference>
<evidence type="ECO:0000256" key="11">
    <source>
        <dbReference type="RuleBase" id="RU000688"/>
    </source>
</evidence>
<evidence type="ECO:0000256" key="12">
    <source>
        <dbReference type="RuleBase" id="RU363047"/>
    </source>
</evidence>
<evidence type="ECO:0000256" key="6">
    <source>
        <dbReference type="ARBA" id="ARBA00022989"/>
    </source>
</evidence>
<feature type="transmembrane region" description="Helical" evidence="12">
    <location>
        <begin position="138"/>
        <end position="155"/>
    </location>
</feature>
<feature type="transmembrane region" description="Helical" evidence="12">
    <location>
        <begin position="195"/>
        <end position="218"/>
    </location>
</feature>